<proteinExistence type="predicted"/>
<feature type="transmembrane region" description="Helical" evidence="1">
    <location>
        <begin position="6"/>
        <end position="23"/>
    </location>
</feature>
<evidence type="ECO:0000256" key="1">
    <source>
        <dbReference type="SAM" id="Phobius"/>
    </source>
</evidence>
<dbReference type="EMBL" id="MN740335">
    <property type="protein sequence ID" value="QHU01117.1"/>
    <property type="molecule type" value="Genomic_DNA"/>
</dbReference>
<dbReference type="AlphaFoldDB" id="A0A6C0J9B6"/>
<keyword evidence="1" id="KW-0812">Transmembrane</keyword>
<organism evidence="2">
    <name type="scientific">viral metagenome</name>
    <dbReference type="NCBI Taxonomy" id="1070528"/>
    <lineage>
        <taxon>unclassified sequences</taxon>
        <taxon>metagenomes</taxon>
        <taxon>organismal metagenomes</taxon>
    </lineage>
</organism>
<reference evidence="2" key="1">
    <citation type="journal article" date="2020" name="Nature">
        <title>Giant virus diversity and host interactions through global metagenomics.</title>
        <authorList>
            <person name="Schulz F."/>
            <person name="Roux S."/>
            <person name="Paez-Espino D."/>
            <person name="Jungbluth S."/>
            <person name="Walsh D.A."/>
            <person name="Denef V.J."/>
            <person name="McMahon K.D."/>
            <person name="Konstantinidis K.T."/>
            <person name="Eloe-Fadrosh E.A."/>
            <person name="Kyrpides N.C."/>
            <person name="Woyke T."/>
        </authorList>
    </citation>
    <scope>NUCLEOTIDE SEQUENCE</scope>
    <source>
        <strain evidence="2">GVMAG-M-3300025860-25</strain>
    </source>
</reference>
<evidence type="ECO:0000313" key="2">
    <source>
        <dbReference type="EMBL" id="QHU01117.1"/>
    </source>
</evidence>
<sequence length="69" mass="8191">MRSLSFFFFMLGIIFITIGYMNNKLEEKHSAPKIEYRFVPRTIYDDQIESIDVNNTYSDMFSDIDPILV</sequence>
<name>A0A6C0J9B6_9ZZZZ</name>
<keyword evidence="1" id="KW-0472">Membrane</keyword>
<protein>
    <submittedName>
        <fullName evidence="2">Uncharacterized protein</fullName>
    </submittedName>
</protein>
<accession>A0A6C0J9B6</accession>
<keyword evidence="1" id="KW-1133">Transmembrane helix</keyword>